<keyword evidence="3" id="KW-0808">Transferase</keyword>
<dbReference type="Proteomes" id="UP000803884">
    <property type="component" value="Unassembled WGS sequence"/>
</dbReference>
<dbReference type="EMBL" id="JAAQHG020000021">
    <property type="protein sequence ID" value="KAL1585095.1"/>
    <property type="molecule type" value="Genomic_DNA"/>
</dbReference>
<evidence type="ECO:0000256" key="2">
    <source>
        <dbReference type="ARBA" id="ARBA00022527"/>
    </source>
</evidence>
<dbReference type="Gene3D" id="1.10.510.10">
    <property type="entry name" value="Transferase(Phosphotransferase) domain 1"/>
    <property type="match status" value="1"/>
</dbReference>
<comment type="catalytic activity">
    <reaction evidence="7">
        <text>L-threonyl-[protein] + ATP = O-phospho-L-threonyl-[protein] + ADP + H(+)</text>
        <dbReference type="Rhea" id="RHEA:46608"/>
        <dbReference type="Rhea" id="RHEA-COMP:11060"/>
        <dbReference type="Rhea" id="RHEA-COMP:11605"/>
        <dbReference type="ChEBI" id="CHEBI:15378"/>
        <dbReference type="ChEBI" id="CHEBI:30013"/>
        <dbReference type="ChEBI" id="CHEBI:30616"/>
        <dbReference type="ChEBI" id="CHEBI:61977"/>
        <dbReference type="ChEBI" id="CHEBI:456216"/>
        <dbReference type="EC" id="2.7.11.1"/>
    </reaction>
</comment>
<evidence type="ECO:0000256" key="5">
    <source>
        <dbReference type="ARBA" id="ARBA00022777"/>
    </source>
</evidence>
<dbReference type="SMART" id="SM00220">
    <property type="entry name" value="S_TKc"/>
    <property type="match status" value="1"/>
</dbReference>
<gene>
    <name evidence="11" type="ORF">WHR41_06498</name>
</gene>
<sequence length="585" mass="65142">MERESKNRLSFLKRLTPNHRKDKERHSEDSQSSSASSLNTSANNDPPRSTPTKRATMPPSVSGESSKAIQRKPLPTPPLDLDGAVQNSSNRPPSRQPPPAPAQKSAMRRNESGSDTPQDSGMSGMSSLEPAITNGSGKTAFTSTSRAGSTARIRFAENHEADGDGEYVPRARRNSSTGTRGRRSSIYYRETEGGDYAEGVDAGVGSKARRLSVQIPDQLFVDECRLEEHFNALARLNKKKIGEGGAAEVQIMKSKTAASDSKVFAVKEFRPWDSEEETQQDYIRKIKSEYAISKSCDHANIVSTFHLCKSGTNWFHVMQFCDLGDLNDLITKRYMGDEEKDCMFKQLVRGVDYLHSRGIAHRDLKSENLLVTHEGCLKIADFGTSEVFCGLHPGVRSCRRPSIIDDEEPIRRCKPGMVGSRPYMAPEIIQREQDYDPRCVDVWSCAIVYLSLHFVGTPWEVASPDCKPYAAFADSWAEYLSTRPDYKGRIGREGALPRIAGSKKFAVNAIGARHMVFGMLHPDPERRWKIGDAVEVVSDRAAEKGGPWPCCQQAGYSDDIRTREKKVRHDHVPPDKKDKRGNFKG</sequence>
<dbReference type="GO" id="GO:0005524">
    <property type="term" value="F:ATP binding"/>
    <property type="evidence" value="ECO:0007669"/>
    <property type="project" value="UniProtKB-KW"/>
</dbReference>
<evidence type="ECO:0000256" key="1">
    <source>
        <dbReference type="ARBA" id="ARBA00012513"/>
    </source>
</evidence>
<evidence type="ECO:0000259" key="10">
    <source>
        <dbReference type="PROSITE" id="PS50011"/>
    </source>
</evidence>
<dbReference type="GO" id="GO:0004674">
    <property type="term" value="F:protein serine/threonine kinase activity"/>
    <property type="evidence" value="ECO:0007669"/>
    <property type="project" value="UniProtKB-KW"/>
</dbReference>
<comment type="catalytic activity">
    <reaction evidence="8">
        <text>L-seryl-[protein] + ATP = O-phospho-L-seryl-[protein] + ADP + H(+)</text>
        <dbReference type="Rhea" id="RHEA:17989"/>
        <dbReference type="Rhea" id="RHEA-COMP:9863"/>
        <dbReference type="Rhea" id="RHEA-COMP:11604"/>
        <dbReference type="ChEBI" id="CHEBI:15378"/>
        <dbReference type="ChEBI" id="CHEBI:29999"/>
        <dbReference type="ChEBI" id="CHEBI:30616"/>
        <dbReference type="ChEBI" id="CHEBI:83421"/>
        <dbReference type="ChEBI" id="CHEBI:456216"/>
        <dbReference type="EC" id="2.7.11.1"/>
    </reaction>
</comment>
<dbReference type="InterPro" id="IPR008271">
    <property type="entry name" value="Ser/Thr_kinase_AS"/>
</dbReference>
<feature type="region of interest" description="Disordered" evidence="9">
    <location>
        <begin position="1"/>
        <end position="187"/>
    </location>
</feature>
<feature type="compositionally biased region" description="Low complexity" evidence="9">
    <location>
        <begin position="30"/>
        <end position="41"/>
    </location>
</feature>
<feature type="compositionally biased region" description="Polar residues" evidence="9">
    <location>
        <begin position="133"/>
        <end position="148"/>
    </location>
</feature>
<name>A0AB34KND6_9PEZI</name>
<dbReference type="GO" id="GO:0030003">
    <property type="term" value="P:intracellular monoatomic cation homeostasis"/>
    <property type="evidence" value="ECO:0007669"/>
    <property type="project" value="TreeGrafter"/>
</dbReference>
<evidence type="ECO:0000256" key="9">
    <source>
        <dbReference type="SAM" id="MobiDB-lite"/>
    </source>
</evidence>
<comment type="caution">
    <text evidence="11">The sequence shown here is derived from an EMBL/GenBank/DDBJ whole genome shotgun (WGS) entry which is preliminary data.</text>
</comment>
<evidence type="ECO:0000256" key="6">
    <source>
        <dbReference type="ARBA" id="ARBA00022840"/>
    </source>
</evidence>
<dbReference type="PANTHER" id="PTHR24343">
    <property type="entry name" value="SERINE/THREONINE KINASE"/>
    <property type="match status" value="1"/>
</dbReference>
<dbReference type="PANTHER" id="PTHR24343:SF191">
    <property type="entry name" value="SERINE_THREONINE PROTEIN KINASE"/>
    <property type="match status" value="1"/>
</dbReference>
<reference evidence="11 12" key="1">
    <citation type="journal article" date="2020" name="Microbiol. Resour. Announc.">
        <title>Draft Genome Sequence of a Cladosporium Species Isolated from the Mesophotic Ascidian Didemnum maculosum.</title>
        <authorList>
            <person name="Gioti A."/>
            <person name="Siaperas R."/>
            <person name="Nikolaivits E."/>
            <person name="Le Goff G."/>
            <person name="Ouazzani J."/>
            <person name="Kotoulas G."/>
            <person name="Topakas E."/>
        </authorList>
    </citation>
    <scope>NUCLEOTIDE SEQUENCE [LARGE SCALE GENOMIC DNA]</scope>
    <source>
        <strain evidence="11 12">TM138-S3</strain>
    </source>
</reference>
<dbReference type="EC" id="2.7.11.1" evidence="1"/>
<dbReference type="Pfam" id="PF00069">
    <property type="entry name" value="Pkinase"/>
    <property type="match status" value="1"/>
</dbReference>
<proteinExistence type="predicted"/>
<dbReference type="PROSITE" id="PS50011">
    <property type="entry name" value="PROTEIN_KINASE_DOM"/>
    <property type="match status" value="1"/>
</dbReference>
<dbReference type="RefSeq" id="XP_069228201.1">
    <property type="nucleotide sequence ID" value="XM_069375103.1"/>
</dbReference>
<evidence type="ECO:0000256" key="4">
    <source>
        <dbReference type="ARBA" id="ARBA00022741"/>
    </source>
</evidence>
<keyword evidence="12" id="KW-1185">Reference proteome</keyword>
<accession>A0AB34KND6</accession>
<keyword evidence="6" id="KW-0067">ATP-binding</keyword>
<dbReference type="GeneID" id="96007941"/>
<protein>
    <recommendedName>
        <fullName evidence="1">non-specific serine/threonine protein kinase</fullName>
        <ecNumber evidence="1">2.7.11.1</ecNumber>
    </recommendedName>
</protein>
<evidence type="ECO:0000256" key="8">
    <source>
        <dbReference type="ARBA" id="ARBA00048679"/>
    </source>
</evidence>
<evidence type="ECO:0000256" key="7">
    <source>
        <dbReference type="ARBA" id="ARBA00047899"/>
    </source>
</evidence>
<dbReference type="InterPro" id="IPR000719">
    <property type="entry name" value="Prot_kinase_dom"/>
</dbReference>
<feature type="compositionally biased region" description="Basic and acidic residues" evidence="9">
    <location>
        <begin position="570"/>
        <end position="585"/>
    </location>
</feature>
<dbReference type="InterPro" id="IPR011009">
    <property type="entry name" value="Kinase-like_dom_sf"/>
</dbReference>
<keyword evidence="4" id="KW-0547">Nucleotide-binding</keyword>
<evidence type="ECO:0000313" key="11">
    <source>
        <dbReference type="EMBL" id="KAL1585095.1"/>
    </source>
</evidence>
<evidence type="ECO:0000256" key="3">
    <source>
        <dbReference type="ARBA" id="ARBA00022679"/>
    </source>
</evidence>
<feature type="compositionally biased region" description="Polar residues" evidence="9">
    <location>
        <begin position="113"/>
        <end position="126"/>
    </location>
</feature>
<organism evidence="11 12">
    <name type="scientific">Cladosporium halotolerans</name>
    <dbReference type="NCBI Taxonomy" id="1052096"/>
    <lineage>
        <taxon>Eukaryota</taxon>
        <taxon>Fungi</taxon>
        <taxon>Dikarya</taxon>
        <taxon>Ascomycota</taxon>
        <taxon>Pezizomycotina</taxon>
        <taxon>Dothideomycetes</taxon>
        <taxon>Dothideomycetidae</taxon>
        <taxon>Cladosporiales</taxon>
        <taxon>Cladosporiaceae</taxon>
        <taxon>Cladosporium</taxon>
    </lineage>
</organism>
<feature type="region of interest" description="Disordered" evidence="9">
    <location>
        <begin position="553"/>
        <end position="585"/>
    </location>
</feature>
<dbReference type="AlphaFoldDB" id="A0AB34KND6"/>
<dbReference type="GO" id="GO:0005829">
    <property type="term" value="C:cytosol"/>
    <property type="evidence" value="ECO:0007669"/>
    <property type="project" value="TreeGrafter"/>
</dbReference>
<feature type="domain" description="Protein kinase" evidence="10">
    <location>
        <begin position="235"/>
        <end position="549"/>
    </location>
</feature>
<keyword evidence="5" id="KW-0418">Kinase</keyword>
<evidence type="ECO:0000313" key="12">
    <source>
        <dbReference type="Proteomes" id="UP000803884"/>
    </source>
</evidence>
<dbReference type="SUPFAM" id="SSF56112">
    <property type="entry name" value="Protein kinase-like (PK-like)"/>
    <property type="match status" value="1"/>
</dbReference>
<keyword evidence="2" id="KW-0723">Serine/threonine-protein kinase</keyword>
<feature type="compositionally biased region" description="Basic and acidic residues" evidence="9">
    <location>
        <begin position="19"/>
        <end position="29"/>
    </location>
</feature>
<dbReference type="PROSITE" id="PS00108">
    <property type="entry name" value="PROTEIN_KINASE_ST"/>
    <property type="match status" value="1"/>
</dbReference>
<feature type="compositionally biased region" description="Polar residues" evidence="9">
    <location>
        <begin position="42"/>
        <end position="53"/>
    </location>
</feature>